<evidence type="ECO:0000313" key="2">
    <source>
        <dbReference type="Proteomes" id="UP001155010"/>
    </source>
</evidence>
<proteinExistence type="predicted"/>
<accession>A0A9X2UBQ0</accession>
<dbReference type="AlphaFoldDB" id="A0A9X2UBQ0"/>
<comment type="caution">
    <text evidence="1">The sequence shown here is derived from an EMBL/GenBank/DDBJ whole genome shotgun (WGS) entry which is preliminary data.</text>
</comment>
<sequence>MLLGFFKLMRRMLCRADLSYPVLSFTFDNILFESRHDFLLSLFFF</sequence>
<gene>
    <name evidence="1" type="ORF">GGP83_003358</name>
</gene>
<organism evidence="1 2">
    <name type="scientific">Salinibacter ruber</name>
    <dbReference type="NCBI Taxonomy" id="146919"/>
    <lineage>
        <taxon>Bacteria</taxon>
        <taxon>Pseudomonadati</taxon>
        <taxon>Rhodothermota</taxon>
        <taxon>Rhodothermia</taxon>
        <taxon>Rhodothermales</taxon>
        <taxon>Salinibacteraceae</taxon>
        <taxon>Salinibacter</taxon>
    </lineage>
</organism>
<dbReference type="EMBL" id="JANUBB010000025">
    <property type="protein sequence ID" value="MCS3953383.1"/>
    <property type="molecule type" value="Genomic_DNA"/>
</dbReference>
<reference evidence="1" key="1">
    <citation type="submission" date="2022-08" db="EMBL/GenBank/DDBJ databases">
        <title>Genomic Encyclopedia of Type Strains, Phase V (KMG-V): Genome sequencing to study the core and pangenomes of soil and plant-associated prokaryotes.</title>
        <authorList>
            <person name="Whitman W."/>
        </authorList>
    </citation>
    <scope>NUCLEOTIDE SEQUENCE</scope>
    <source>
        <strain evidence="1">SP2017</strain>
    </source>
</reference>
<evidence type="ECO:0000313" key="1">
    <source>
        <dbReference type="EMBL" id="MCS3953383.1"/>
    </source>
</evidence>
<name>A0A9X2UBQ0_9BACT</name>
<protein>
    <submittedName>
        <fullName evidence="1">Uncharacterized protein</fullName>
    </submittedName>
</protein>
<dbReference type="Proteomes" id="UP001155010">
    <property type="component" value="Unassembled WGS sequence"/>
</dbReference>